<evidence type="ECO:0000313" key="2">
    <source>
        <dbReference type="EMBL" id="KOF81976.1"/>
    </source>
</evidence>
<dbReference type="AlphaFoldDB" id="A0A0L8GY42"/>
<name>A0A0L8GY42_OCTBM</name>
<keyword evidence="1" id="KW-1133">Transmembrane helix</keyword>
<accession>A0A0L8GY42</accession>
<reference evidence="2" key="1">
    <citation type="submission" date="2015-07" db="EMBL/GenBank/DDBJ databases">
        <title>MeaNS - Measles Nucleotide Surveillance Program.</title>
        <authorList>
            <person name="Tran T."/>
            <person name="Druce J."/>
        </authorList>
    </citation>
    <scope>NUCLEOTIDE SEQUENCE</scope>
    <source>
        <strain evidence="2">UCB-OBI-ISO-001</strain>
        <tissue evidence="2">Gonad</tissue>
    </source>
</reference>
<dbReference type="EMBL" id="KQ419917">
    <property type="protein sequence ID" value="KOF81976.1"/>
    <property type="molecule type" value="Genomic_DNA"/>
</dbReference>
<sequence>MAPASLSVVVGNNPIICKSELTPATKNKIVANTCCLITTIERTLAFMGRSLKNFTWDFRRSALFCWIYLPPSIHCGSLYYACFLLLLFLFSTVTDRSEMSPVEAFGVYDVHGMSFLCLCARASLLCVQCSGER</sequence>
<gene>
    <name evidence="2" type="ORF">OCBIM_22025873mg</name>
</gene>
<evidence type="ECO:0000256" key="1">
    <source>
        <dbReference type="SAM" id="Phobius"/>
    </source>
</evidence>
<keyword evidence="1" id="KW-0812">Transmembrane</keyword>
<feature type="transmembrane region" description="Helical" evidence="1">
    <location>
        <begin position="63"/>
        <end position="90"/>
    </location>
</feature>
<organism evidence="2">
    <name type="scientific">Octopus bimaculoides</name>
    <name type="common">California two-spotted octopus</name>
    <dbReference type="NCBI Taxonomy" id="37653"/>
    <lineage>
        <taxon>Eukaryota</taxon>
        <taxon>Metazoa</taxon>
        <taxon>Spiralia</taxon>
        <taxon>Lophotrochozoa</taxon>
        <taxon>Mollusca</taxon>
        <taxon>Cephalopoda</taxon>
        <taxon>Coleoidea</taxon>
        <taxon>Octopodiformes</taxon>
        <taxon>Octopoda</taxon>
        <taxon>Incirrata</taxon>
        <taxon>Octopodidae</taxon>
        <taxon>Octopus</taxon>
    </lineage>
</organism>
<protein>
    <submittedName>
        <fullName evidence="2">Uncharacterized protein</fullName>
    </submittedName>
</protein>
<keyword evidence="1" id="KW-0472">Membrane</keyword>
<proteinExistence type="predicted"/>